<proteinExistence type="predicted"/>
<organism evidence="2 3">
    <name type="scientific">Acorus gramineus</name>
    <name type="common">Dwarf sweet flag</name>
    <dbReference type="NCBI Taxonomy" id="55184"/>
    <lineage>
        <taxon>Eukaryota</taxon>
        <taxon>Viridiplantae</taxon>
        <taxon>Streptophyta</taxon>
        <taxon>Embryophyta</taxon>
        <taxon>Tracheophyta</taxon>
        <taxon>Spermatophyta</taxon>
        <taxon>Magnoliopsida</taxon>
        <taxon>Liliopsida</taxon>
        <taxon>Acoraceae</taxon>
        <taxon>Acorus</taxon>
    </lineage>
</organism>
<reference evidence="2" key="2">
    <citation type="submission" date="2023-06" db="EMBL/GenBank/DDBJ databases">
        <authorList>
            <person name="Ma L."/>
            <person name="Liu K.-W."/>
            <person name="Li Z."/>
            <person name="Hsiao Y.-Y."/>
            <person name="Qi Y."/>
            <person name="Fu T."/>
            <person name="Tang G."/>
            <person name="Zhang D."/>
            <person name="Sun W.-H."/>
            <person name="Liu D.-K."/>
            <person name="Li Y."/>
            <person name="Chen G.-Z."/>
            <person name="Liu X.-D."/>
            <person name="Liao X.-Y."/>
            <person name="Jiang Y.-T."/>
            <person name="Yu X."/>
            <person name="Hao Y."/>
            <person name="Huang J."/>
            <person name="Zhao X.-W."/>
            <person name="Ke S."/>
            <person name="Chen Y.-Y."/>
            <person name="Wu W.-L."/>
            <person name="Hsu J.-L."/>
            <person name="Lin Y.-F."/>
            <person name="Huang M.-D."/>
            <person name="Li C.-Y."/>
            <person name="Huang L."/>
            <person name="Wang Z.-W."/>
            <person name="Zhao X."/>
            <person name="Zhong W.-Y."/>
            <person name="Peng D.-H."/>
            <person name="Ahmad S."/>
            <person name="Lan S."/>
            <person name="Zhang J.-S."/>
            <person name="Tsai W.-C."/>
            <person name="Van De Peer Y."/>
            <person name="Liu Z.-J."/>
        </authorList>
    </citation>
    <scope>NUCLEOTIDE SEQUENCE</scope>
    <source>
        <strain evidence="2">SCP</strain>
        <tissue evidence="2">Leaves</tissue>
    </source>
</reference>
<feature type="domain" description="F-box" evidence="1">
    <location>
        <begin position="20"/>
        <end position="61"/>
    </location>
</feature>
<dbReference type="SUPFAM" id="SSF81383">
    <property type="entry name" value="F-box domain"/>
    <property type="match status" value="1"/>
</dbReference>
<dbReference type="AlphaFoldDB" id="A0AAV9BSG5"/>
<dbReference type="CDD" id="cd22160">
    <property type="entry name" value="F-box_AtFBL13-like"/>
    <property type="match status" value="1"/>
</dbReference>
<dbReference type="PANTHER" id="PTHR31900">
    <property type="entry name" value="F-BOX/RNI SUPERFAMILY PROTEIN-RELATED"/>
    <property type="match status" value="1"/>
</dbReference>
<dbReference type="Pfam" id="PF24758">
    <property type="entry name" value="LRR_At5g56370"/>
    <property type="match status" value="1"/>
</dbReference>
<dbReference type="Pfam" id="PF08387">
    <property type="entry name" value="FBD"/>
    <property type="match status" value="1"/>
</dbReference>
<comment type="caution">
    <text evidence="2">The sequence shown here is derived from an EMBL/GenBank/DDBJ whole genome shotgun (WGS) entry which is preliminary data.</text>
</comment>
<dbReference type="Pfam" id="PF00646">
    <property type="entry name" value="F-box"/>
    <property type="match status" value="1"/>
</dbReference>
<dbReference type="InterPro" id="IPR001810">
    <property type="entry name" value="F-box_dom"/>
</dbReference>
<evidence type="ECO:0000313" key="3">
    <source>
        <dbReference type="Proteomes" id="UP001179952"/>
    </source>
</evidence>
<dbReference type="InterPro" id="IPR053781">
    <property type="entry name" value="F-box_AtFBL13-like"/>
</dbReference>
<reference evidence="2" key="1">
    <citation type="journal article" date="2023" name="Nat. Commun.">
        <title>Diploid and tetraploid genomes of Acorus and the evolution of monocots.</title>
        <authorList>
            <person name="Ma L."/>
            <person name="Liu K.W."/>
            <person name="Li Z."/>
            <person name="Hsiao Y.Y."/>
            <person name="Qi Y."/>
            <person name="Fu T."/>
            <person name="Tang G.D."/>
            <person name="Zhang D."/>
            <person name="Sun W.H."/>
            <person name="Liu D.K."/>
            <person name="Li Y."/>
            <person name="Chen G.Z."/>
            <person name="Liu X.D."/>
            <person name="Liao X.Y."/>
            <person name="Jiang Y.T."/>
            <person name="Yu X."/>
            <person name="Hao Y."/>
            <person name="Huang J."/>
            <person name="Zhao X.W."/>
            <person name="Ke S."/>
            <person name="Chen Y.Y."/>
            <person name="Wu W.L."/>
            <person name="Hsu J.L."/>
            <person name="Lin Y.F."/>
            <person name="Huang M.D."/>
            <person name="Li C.Y."/>
            <person name="Huang L."/>
            <person name="Wang Z.W."/>
            <person name="Zhao X."/>
            <person name="Zhong W.Y."/>
            <person name="Peng D.H."/>
            <person name="Ahmad S."/>
            <person name="Lan S."/>
            <person name="Zhang J.S."/>
            <person name="Tsai W.C."/>
            <person name="Van de Peer Y."/>
            <person name="Liu Z.J."/>
        </authorList>
    </citation>
    <scope>NUCLEOTIDE SEQUENCE</scope>
    <source>
        <strain evidence="2">SCP</strain>
    </source>
</reference>
<gene>
    <name evidence="2" type="ORF">QJS04_geneDACA003168</name>
</gene>
<dbReference type="PANTHER" id="PTHR31900:SF34">
    <property type="entry name" value="EMB|CAB62440.1-RELATED"/>
    <property type="match status" value="1"/>
</dbReference>
<evidence type="ECO:0000259" key="1">
    <source>
        <dbReference type="SMART" id="SM00256"/>
    </source>
</evidence>
<dbReference type="InterPro" id="IPR055411">
    <property type="entry name" value="LRR_FXL15/At3g58940/PEG3-like"/>
</dbReference>
<name>A0AAV9BSG5_ACOGR</name>
<dbReference type="InterPro" id="IPR036047">
    <property type="entry name" value="F-box-like_dom_sf"/>
</dbReference>
<dbReference type="Proteomes" id="UP001179952">
    <property type="component" value="Unassembled WGS sequence"/>
</dbReference>
<accession>A0AAV9BSG5</accession>
<keyword evidence="3" id="KW-1185">Reference proteome</keyword>
<evidence type="ECO:0000313" key="2">
    <source>
        <dbReference type="EMBL" id="KAK1279434.1"/>
    </source>
</evidence>
<dbReference type="Gene3D" id="3.80.10.10">
    <property type="entry name" value="Ribonuclease Inhibitor"/>
    <property type="match status" value="1"/>
</dbReference>
<dbReference type="InterPro" id="IPR050232">
    <property type="entry name" value="FBL13/AtMIF1-like"/>
</dbReference>
<dbReference type="InterPro" id="IPR006566">
    <property type="entry name" value="FBD"/>
</dbReference>
<dbReference type="SMART" id="SM00256">
    <property type="entry name" value="FBOX"/>
    <property type="match status" value="1"/>
</dbReference>
<dbReference type="Gene3D" id="1.20.1280.50">
    <property type="match status" value="1"/>
</dbReference>
<dbReference type="InterPro" id="IPR032675">
    <property type="entry name" value="LRR_dom_sf"/>
</dbReference>
<sequence length="337" mass="38620">MNMNMNMEGSRNNIDRISALPDNLILRILSFTGTKSAVRTGLLSKRWRSLWTSVPVLDFDHQEFWYPDDFEKLIEQMVLDEGRVPFFHQRAERMSIDEFVLFVNATLKRCAKTDLRRFRLYAKGLVDPRQVSAWINYAISRHTADLELELPTHEHMSCNIFKGCSELPSSIFKCKSLTSLKLRMTQCWFFNTPATVKLHGLVTLHLDAIVWRDDSLENVLSKCPNLETLRSWEEKISLKCSSKLVNARVDIIGDDVGPCYTSLPQLPAFLRNADDTDGWRSRILSSDCLLHLREVKMKGFNSSPGKLEFLKFLLMNSVSLQKVTLVPASVVCPPSVF</sequence>
<protein>
    <submittedName>
        <fullName evidence="2">FBD-associated F-box protein</fullName>
    </submittedName>
</protein>
<dbReference type="SUPFAM" id="SSF52058">
    <property type="entry name" value="L domain-like"/>
    <property type="match status" value="1"/>
</dbReference>
<dbReference type="EMBL" id="JAUJYN010000001">
    <property type="protein sequence ID" value="KAK1279434.1"/>
    <property type="molecule type" value="Genomic_DNA"/>
</dbReference>